<protein>
    <submittedName>
        <fullName evidence="1">Uncharacterized protein</fullName>
    </submittedName>
</protein>
<keyword evidence="2" id="KW-1185">Reference proteome</keyword>
<comment type="caution">
    <text evidence="1">The sequence shown here is derived from an EMBL/GenBank/DDBJ whole genome shotgun (WGS) entry which is preliminary data.</text>
</comment>
<dbReference type="OrthoDB" id="289463at2"/>
<evidence type="ECO:0000313" key="1">
    <source>
        <dbReference type="EMBL" id="TWU49437.1"/>
    </source>
</evidence>
<accession>A0A5C6EMR6</accession>
<gene>
    <name evidence="1" type="ORF">Poly59_40520</name>
</gene>
<reference evidence="1 2" key="1">
    <citation type="submission" date="2019-02" db="EMBL/GenBank/DDBJ databases">
        <title>Deep-cultivation of Planctomycetes and their phenomic and genomic characterization uncovers novel biology.</title>
        <authorList>
            <person name="Wiegand S."/>
            <person name="Jogler M."/>
            <person name="Boedeker C."/>
            <person name="Pinto D."/>
            <person name="Vollmers J."/>
            <person name="Rivas-Marin E."/>
            <person name="Kohn T."/>
            <person name="Peeters S.H."/>
            <person name="Heuer A."/>
            <person name="Rast P."/>
            <person name="Oberbeckmann S."/>
            <person name="Bunk B."/>
            <person name="Jeske O."/>
            <person name="Meyerdierks A."/>
            <person name="Storesund J.E."/>
            <person name="Kallscheuer N."/>
            <person name="Luecker S."/>
            <person name="Lage O.M."/>
            <person name="Pohl T."/>
            <person name="Merkel B.J."/>
            <person name="Hornburger P."/>
            <person name="Mueller R.-W."/>
            <person name="Bruemmer F."/>
            <person name="Labrenz M."/>
            <person name="Spormann A.M."/>
            <person name="Op Den Camp H."/>
            <person name="Overmann J."/>
            <person name="Amann R."/>
            <person name="Jetten M.S.M."/>
            <person name="Mascher T."/>
            <person name="Medema M.H."/>
            <person name="Devos D.P."/>
            <person name="Kaster A.-K."/>
            <person name="Ovreas L."/>
            <person name="Rohde M."/>
            <person name="Galperin M.Y."/>
            <person name="Jogler C."/>
        </authorList>
    </citation>
    <scope>NUCLEOTIDE SEQUENCE [LARGE SCALE GENOMIC DNA]</scope>
    <source>
        <strain evidence="1 2">Poly59</strain>
    </source>
</reference>
<dbReference type="AlphaFoldDB" id="A0A5C6EMR6"/>
<sequence>METKKKESKKTQKPVHTVRRGAIAASIWKRQSMNGYCYFEYSLSRSYKSQSSGKEGYSSNFFDRNAAQVIEVIKEASAWIEEQSSPADETEKEAA</sequence>
<proteinExistence type="predicted"/>
<dbReference type="EMBL" id="SJPX01000004">
    <property type="protein sequence ID" value="TWU49437.1"/>
    <property type="molecule type" value="Genomic_DNA"/>
</dbReference>
<organism evidence="1 2">
    <name type="scientific">Rubripirellula reticaptiva</name>
    <dbReference type="NCBI Taxonomy" id="2528013"/>
    <lineage>
        <taxon>Bacteria</taxon>
        <taxon>Pseudomonadati</taxon>
        <taxon>Planctomycetota</taxon>
        <taxon>Planctomycetia</taxon>
        <taxon>Pirellulales</taxon>
        <taxon>Pirellulaceae</taxon>
        <taxon>Rubripirellula</taxon>
    </lineage>
</organism>
<evidence type="ECO:0000313" key="2">
    <source>
        <dbReference type="Proteomes" id="UP000317977"/>
    </source>
</evidence>
<name>A0A5C6EMR6_9BACT</name>
<dbReference type="RefSeq" id="WP_146535696.1">
    <property type="nucleotide sequence ID" value="NZ_SJPX01000004.1"/>
</dbReference>
<dbReference type="Proteomes" id="UP000317977">
    <property type="component" value="Unassembled WGS sequence"/>
</dbReference>